<evidence type="ECO:0000313" key="1">
    <source>
        <dbReference type="EMBL" id="MBR8645017.1"/>
    </source>
</evidence>
<reference evidence="1" key="1">
    <citation type="submission" date="2021-04" db="EMBL/GenBank/DDBJ databases">
        <title>Whole genome sequencing of Enterococci isolates from hospitalized patients.</title>
        <authorList>
            <person name="Ogoti B.M."/>
            <person name="Onyambu F.G."/>
        </authorList>
    </citation>
    <scope>NUCLEOTIDE SEQUENCE</scope>
    <source>
        <strain evidence="1">242</strain>
    </source>
</reference>
<name>A0A941J5H9_9BACI</name>
<evidence type="ECO:0000313" key="2">
    <source>
        <dbReference type="Proteomes" id="UP000680045"/>
    </source>
</evidence>
<comment type="caution">
    <text evidence="1">The sequence shown here is derived from an EMBL/GenBank/DDBJ whole genome shotgun (WGS) entry which is preliminary data.</text>
</comment>
<dbReference type="AlphaFoldDB" id="A0A941J5H9"/>
<proteinExistence type="predicted"/>
<accession>A0A941J5H9</accession>
<sequence length="74" mass="8856">MENWIEEKKQSMNMLKRTSHQACFFVENDGVHLINHLIKEWENKIFPGKSNIYFFGNCHFRLSNDGKNGIYETF</sequence>
<protein>
    <submittedName>
        <fullName evidence="1">Uncharacterized protein</fullName>
    </submittedName>
</protein>
<dbReference type="EMBL" id="JAGTPW010000023">
    <property type="protein sequence ID" value="MBR8645017.1"/>
    <property type="molecule type" value="Genomic_DNA"/>
</dbReference>
<gene>
    <name evidence="1" type="ORF">KEH51_14200</name>
</gene>
<dbReference type="Proteomes" id="UP000680045">
    <property type="component" value="Unassembled WGS sequence"/>
</dbReference>
<organism evidence="1 2">
    <name type="scientific">Peribacillus frigoritolerans</name>
    <dbReference type="NCBI Taxonomy" id="450367"/>
    <lineage>
        <taxon>Bacteria</taxon>
        <taxon>Bacillati</taxon>
        <taxon>Bacillota</taxon>
        <taxon>Bacilli</taxon>
        <taxon>Bacillales</taxon>
        <taxon>Bacillaceae</taxon>
        <taxon>Peribacillus</taxon>
    </lineage>
</organism>